<accession>A0A8J5LTX6</accession>
<dbReference type="GO" id="GO:0003677">
    <property type="term" value="F:DNA binding"/>
    <property type="evidence" value="ECO:0007669"/>
    <property type="project" value="UniProtKB-KW"/>
</dbReference>
<dbReference type="CDD" id="cd12203">
    <property type="entry name" value="GT1"/>
    <property type="match status" value="1"/>
</dbReference>
<comment type="caution">
    <text evidence="8">The sequence shown here is derived from an EMBL/GenBank/DDBJ whole genome shotgun (WGS) entry which is preliminary data.</text>
</comment>
<dbReference type="Gene3D" id="1.10.10.60">
    <property type="entry name" value="Homeodomain-like"/>
    <property type="match status" value="1"/>
</dbReference>
<proteinExistence type="predicted"/>
<name>A0A8J5LTX6_ZINOF</name>
<feature type="compositionally biased region" description="Low complexity" evidence="6">
    <location>
        <begin position="282"/>
        <end position="294"/>
    </location>
</feature>
<dbReference type="EMBL" id="JACMSC010000003">
    <property type="protein sequence ID" value="KAG6530208.1"/>
    <property type="molecule type" value="Genomic_DNA"/>
</dbReference>
<evidence type="ECO:0000313" key="9">
    <source>
        <dbReference type="Proteomes" id="UP000734854"/>
    </source>
</evidence>
<keyword evidence="3" id="KW-0238">DNA-binding</keyword>
<dbReference type="PROSITE" id="PS50090">
    <property type="entry name" value="MYB_LIKE"/>
    <property type="match status" value="1"/>
</dbReference>
<evidence type="ECO:0000256" key="3">
    <source>
        <dbReference type="ARBA" id="ARBA00023125"/>
    </source>
</evidence>
<feature type="compositionally biased region" description="Basic residues" evidence="6">
    <location>
        <begin position="307"/>
        <end position="318"/>
    </location>
</feature>
<sequence>MQSGGGYGGVSEIQQFMVDNSSLFAISSAAAASANTTPADGGHAHHPLKYQPQQPPQMPPPFSHFNSIPITQQLLHQAPPPHHQYFHLFHPPPPHQQQYLAEPRRFIPEHQLGGAAMDQESCPDNSAASGGLPPFLASAMSFKLAVDGGSRERINVDDGSMLRGDDVSGNRPHHWQREDDSAIEELPWRPLDIDYIDRNNKRCKDKEAEAGSSNNFSKKRKEVADSERVEVAGGSNYKIFSELEAIYKPGSSANVGQTGSGSALTGEETIPPVLNAAAMAPPQDAAVGETSAGEEATETVKSSPSTGRRRRRSRRKRRLQQLSAMAAFFESLVKQLMEHQEGLHRKFLEVMERREQERAGREDAWRKQDAANTSREAASRSQERALAASREAAIISFIEKMTGQRLHLPSNPQLSIAEEFDAIQMPNRDATDTYCAGGNQAPKDSATLNTSRWPKAEVEVLIGVRTELEARFQEPGLKAPLWEEVSAAMTAMGYRRSAKRCKEKWENINKYFRKTKEKARNRPEHSKTCPYFQKLDQLYSNTKHPSSSTLLNSQLLEAITMPPPGESSTHLATGDEDEEQRSRQEEEEEEDSHGNAAMHCASDCHMVYEIDVKESIYPSWLRAPSETGLSRECKMQNDGVLFSFAGSECKRAGIDTACGQVVDIERLSDWRDNTACGQVVDIERLSDWREELTLKPGVLVAFTITPMIEANLLASERIFLSRCGNHSSS</sequence>
<feature type="domain" description="Myb-like" evidence="7">
    <location>
        <begin position="445"/>
        <end position="509"/>
    </location>
</feature>
<dbReference type="GO" id="GO:0006355">
    <property type="term" value="P:regulation of DNA-templated transcription"/>
    <property type="evidence" value="ECO:0007669"/>
    <property type="project" value="UniProtKB-ARBA"/>
</dbReference>
<keyword evidence="2" id="KW-0805">Transcription regulation</keyword>
<dbReference type="PANTHER" id="PTHR21654">
    <property type="entry name" value="FI21293P1"/>
    <property type="match status" value="1"/>
</dbReference>
<feature type="region of interest" description="Disordered" evidence="6">
    <location>
        <begin position="159"/>
        <end position="178"/>
    </location>
</feature>
<keyword evidence="5" id="KW-0539">Nucleus</keyword>
<feature type="region of interest" description="Disordered" evidence="6">
    <location>
        <begin position="560"/>
        <end position="596"/>
    </location>
</feature>
<dbReference type="PANTHER" id="PTHR21654:SF31">
    <property type="entry name" value="OS02G0104500 PROTEIN"/>
    <property type="match status" value="1"/>
</dbReference>
<comment type="subcellular location">
    <subcellularLocation>
        <location evidence="1">Nucleus</location>
    </subcellularLocation>
</comment>
<evidence type="ECO:0000256" key="5">
    <source>
        <dbReference type="ARBA" id="ARBA00023242"/>
    </source>
</evidence>
<feature type="region of interest" description="Disordered" evidence="6">
    <location>
        <begin position="206"/>
        <end position="228"/>
    </location>
</feature>
<feature type="region of interest" description="Disordered" evidence="6">
    <location>
        <begin position="282"/>
        <end position="318"/>
    </location>
</feature>
<evidence type="ECO:0000259" key="7">
    <source>
        <dbReference type="PROSITE" id="PS50090"/>
    </source>
</evidence>
<feature type="region of interest" description="Disordered" evidence="6">
    <location>
        <begin position="34"/>
        <end position="57"/>
    </location>
</feature>
<evidence type="ECO:0000256" key="1">
    <source>
        <dbReference type="ARBA" id="ARBA00004123"/>
    </source>
</evidence>
<dbReference type="Proteomes" id="UP000734854">
    <property type="component" value="Unassembled WGS sequence"/>
</dbReference>
<organism evidence="8 9">
    <name type="scientific">Zingiber officinale</name>
    <name type="common">Ginger</name>
    <name type="synonym">Amomum zingiber</name>
    <dbReference type="NCBI Taxonomy" id="94328"/>
    <lineage>
        <taxon>Eukaryota</taxon>
        <taxon>Viridiplantae</taxon>
        <taxon>Streptophyta</taxon>
        <taxon>Embryophyta</taxon>
        <taxon>Tracheophyta</taxon>
        <taxon>Spermatophyta</taxon>
        <taxon>Magnoliopsida</taxon>
        <taxon>Liliopsida</taxon>
        <taxon>Zingiberales</taxon>
        <taxon>Zingiberaceae</taxon>
        <taxon>Zingiber</taxon>
    </lineage>
</organism>
<dbReference type="FunFam" id="1.10.10.60:FF:000092">
    <property type="entry name" value="Trihelix transcription factor GT-2"/>
    <property type="match status" value="1"/>
</dbReference>
<dbReference type="Pfam" id="PF13837">
    <property type="entry name" value="Myb_DNA-bind_4"/>
    <property type="match status" value="1"/>
</dbReference>
<gene>
    <name evidence="8" type="ORF">ZIOFF_012431</name>
</gene>
<dbReference type="AlphaFoldDB" id="A0A8J5LTX6"/>
<feature type="region of interest" description="Disordered" evidence="6">
    <location>
        <begin position="357"/>
        <end position="382"/>
    </location>
</feature>
<keyword evidence="9" id="KW-1185">Reference proteome</keyword>
<dbReference type="GO" id="GO:0005634">
    <property type="term" value="C:nucleus"/>
    <property type="evidence" value="ECO:0007669"/>
    <property type="project" value="UniProtKB-SubCell"/>
</dbReference>
<feature type="compositionally biased region" description="Basic and acidic residues" evidence="6">
    <location>
        <begin position="357"/>
        <end position="369"/>
    </location>
</feature>
<keyword evidence="4" id="KW-0804">Transcription</keyword>
<evidence type="ECO:0000313" key="8">
    <source>
        <dbReference type="EMBL" id="KAG6530208.1"/>
    </source>
</evidence>
<protein>
    <recommendedName>
        <fullName evidence="7">Myb-like domain-containing protein</fullName>
    </recommendedName>
</protein>
<evidence type="ECO:0000256" key="4">
    <source>
        <dbReference type="ARBA" id="ARBA00023163"/>
    </source>
</evidence>
<dbReference type="InterPro" id="IPR001005">
    <property type="entry name" value="SANT/Myb"/>
</dbReference>
<evidence type="ECO:0000256" key="2">
    <source>
        <dbReference type="ARBA" id="ARBA00023015"/>
    </source>
</evidence>
<feature type="compositionally biased region" description="Acidic residues" evidence="6">
    <location>
        <begin position="574"/>
        <end position="591"/>
    </location>
</feature>
<evidence type="ECO:0000256" key="6">
    <source>
        <dbReference type="SAM" id="MobiDB-lite"/>
    </source>
</evidence>
<reference evidence="8 9" key="1">
    <citation type="submission" date="2020-08" db="EMBL/GenBank/DDBJ databases">
        <title>Plant Genome Project.</title>
        <authorList>
            <person name="Zhang R.-G."/>
        </authorList>
    </citation>
    <scope>NUCLEOTIDE SEQUENCE [LARGE SCALE GENOMIC DNA]</scope>
    <source>
        <tissue evidence="8">Rhizome</tissue>
    </source>
</reference>
<dbReference type="InterPro" id="IPR044822">
    <property type="entry name" value="Myb_DNA-bind_4"/>
</dbReference>